<dbReference type="PROSITE" id="PS50022">
    <property type="entry name" value="FA58C_3"/>
    <property type="match status" value="1"/>
</dbReference>
<dbReference type="InterPro" id="IPR008979">
    <property type="entry name" value="Galactose-bd-like_sf"/>
</dbReference>
<protein>
    <submittedName>
        <fullName evidence="3">Putative discoidin domain receptor ddr1</fullName>
    </submittedName>
</protein>
<feature type="signal peptide" evidence="1">
    <location>
        <begin position="1"/>
        <end position="33"/>
    </location>
</feature>
<evidence type="ECO:0000259" key="2">
    <source>
        <dbReference type="PROSITE" id="PS50022"/>
    </source>
</evidence>
<proteinExistence type="predicted"/>
<dbReference type="PANTHER" id="PTHR24543">
    <property type="entry name" value="MULTICOPPER OXIDASE-RELATED"/>
    <property type="match status" value="1"/>
</dbReference>
<dbReference type="Pfam" id="PF00754">
    <property type="entry name" value="F5_F8_type_C"/>
    <property type="match status" value="1"/>
</dbReference>
<keyword evidence="3" id="KW-0675">Receptor</keyword>
<evidence type="ECO:0000313" key="3">
    <source>
        <dbReference type="EMBL" id="JAR88218.1"/>
    </source>
</evidence>
<reference evidence="3" key="1">
    <citation type="journal article" date="2018" name="PLoS Negl. Trop. Dis.">
        <title>Sialome diversity of ticks revealed by RNAseq of single tick salivary glands.</title>
        <authorList>
            <person name="Perner J."/>
            <person name="Kropackova S."/>
            <person name="Kopacek P."/>
            <person name="Ribeiro J.M."/>
        </authorList>
    </citation>
    <scope>NUCLEOTIDE SEQUENCE</scope>
    <source>
        <strain evidence="3">Siblings of single egg batch collected in Ceske Budejovice</strain>
        <tissue evidence="3">Salivary glands</tissue>
    </source>
</reference>
<sequence length="1853" mass="202187">MCAVQGSAVSAIGGAPMLLLLLCWGVVAVGVAATEDVPGPSEVTSCTRIMDGCFEGDCHITVPCIHGACDGQGRCTCQPCWEGDSCDEFVDLFPPSFPSRSDVVGVSEPGSSRPVYQARALDRDLETTCDGREPCDCAQIRYAVVSGNHYALFSVDNVTGRVVLDDPDHLIEGVSFPVTLGAWSPEAFENGTEPDSTTQVTFYLDSAEQHDDHGREITADDIRAGRRYNRTKREAPPASTDSENHKTDFKLTIVSGDPSSMELGRVLEYELTITVPPTERLDLLVDMFTKDVIAENYVPPLAIFNVKTELPPEMTFSVGEPVPKMMLSDGVKNVYDRVVIEFGNIVNPDTSRVILVRFSVTAVRTRSSSKTHYVTVGAEFDFETYVWVGQTEVTISPPKANEDEKKLEVDVIGPGEIALDSAGVFTMDMFLKLRSDKVTVSLIGPTDLEDVIAVGNLGVSSFGDNYRAVPNDVYHYKGVLTASATKNTFTAANMDMGLITSTGSIYQKPRNDDNKISFTYALFALNKPEYIGETKSYTIQISVANKVLYKETHYVNLTASNPDEPTNNVEDVQSMTDLSKATVGSLLKYTVHLNVTPGGFTAIRLMSEMDPENPAQLCSARFDLEASGFNLPWVNISSAEAVVEDGYYVVDLGRVFVSQQRQPGIGMDNTLVLEVFVYLDFTVEANMKEGNLFPVKLKVGKGEEGLLVPFEALTLEPKRYMYNPDVKILDAVGWRELYIGGAMALDVVLAMPPGATHTNVTLEVAGQNNPTLPGLHICRARVSFVGRGMPCMQSVLDAINVDGVSYGKINPARMDTDTARVSLGTVSHIPKSLGNATESKIIVNFVATLQDDAEFANGAPYGISTVLSIASKSVFSEEKKFVATRGPSKDLLRNNPIYAFTLPLWTEPIVPGMVSEFELVLKTPPRTMGLYLVEVATASSDISVCVLKVKSVGDSLPCLDPSTPATYTLHDDPNDGNKRASLALQALGNVGTYPMRAVKDLDPNTVVFSVMIKVKETATKNKALKCRISYGSKGTFEESLIVPVASSMPKGGPPESALAQPPRQMLVGPHESQLSSLAPGAMALMTLFLELEPFSASAVSFDLALDDGAASLQDFELCEEGISHLGQNYPCAKPSQWSKALTEAGQRTFGHYDMHLICNSYIERKTPEENMLRFTVPLLLKRDSNLAPGTEISLTATTVAGPDQRKSTTTRLRLADVPDQTLGTGEPQVKEASWGPTDIRVRQRLWIPFNITLARGTMAEFHVEARGAVHEKSGIVNLHGLRVEAVGRNIPCWRSRALNVSLSSSFGTVQTDRAAASLGFFSNPGYSHVRGKLRPGDDDLVVEVLAEMTDHPVADDGSKHPVTLHVSALGWKATASQMLRVVRTGKESPRIDARVLLDDSRVYERQERVSVSAYLRHSDDSSAEPSKLVLRLFLPFFITFESLVDVVSVSKYQPLVTNSSTGVDIVFPTLMFADQVELNLTLAVDPENKRGYGMGETLATIPYRAICDQSSRGSQKQAQGAACGNMSHVLFTVNSNECVFELGLQSGLIENCQITASSAADSSHAPWDVRKGGPRVWSPALKSSIRRPHLDINFMRVTRVSQVEVLYVPGSRRVSHYSLLYSDNGKDWYKHGGVRTLNYKNSVALDRLEKTIQARQIRFVIEEASDDQMEEELLIGLQMELYGCYIEELDQEKGVTCEEDSTWYSHVKSKKTRHFAVDTTSNIVYFCDFHGSTDNLACFSSIDGGKTWSILDPFVNYLLGFDPESGRMLACDSSGDSFLGSSDGVHWALVPGRAANGSLARATFVPSLTVPAMTRSDILSKDLIIGDWKATYDGLVYKDGEAPAAIWKGCCLG</sequence>
<name>A0A147BBT1_IXORI</name>
<accession>A0A147BBT1</accession>
<feature type="chain" id="PRO_5007541931" evidence="1">
    <location>
        <begin position="34"/>
        <end position="1853"/>
    </location>
</feature>
<dbReference type="SUPFAM" id="SSF49785">
    <property type="entry name" value="Galactose-binding domain-like"/>
    <property type="match status" value="1"/>
</dbReference>
<dbReference type="InterPro" id="IPR000421">
    <property type="entry name" value="FA58C"/>
</dbReference>
<evidence type="ECO:0000256" key="1">
    <source>
        <dbReference type="SAM" id="SignalP"/>
    </source>
</evidence>
<dbReference type="Gene3D" id="2.60.120.260">
    <property type="entry name" value="Galactose-binding domain-like"/>
    <property type="match status" value="1"/>
</dbReference>
<dbReference type="SUPFAM" id="SSF110296">
    <property type="entry name" value="Oligoxyloglucan reducing end-specific cellobiohydrolase"/>
    <property type="match status" value="1"/>
</dbReference>
<dbReference type="EMBL" id="GEGO01007186">
    <property type="protein sequence ID" value="JAR88218.1"/>
    <property type="molecule type" value="Transcribed_RNA"/>
</dbReference>
<organism evidence="3">
    <name type="scientific">Ixodes ricinus</name>
    <name type="common">Common tick</name>
    <name type="synonym">Acarus ricinus</name>
    <dbReference type="NCBI Taxonomy" id="34613"/>
    <lineage>
        <taxon>Eukaryota</taxon>
        <taxon>Metazoa</taxon>
        <taxon>Ecdysozoa</taxon>
        <taxon>Arthropoda</taxon>
        <taxon>Chelicerata</taxon>
        <taxon>Arachnida</taxon>
        <taxon>Acari</taxon>
        <taxon>Parasitiformes</taxon>
        <taxon>Ixodida</taxon>
        <taxon>Ixodoidea</taxon>
        <taxon>Ixodidae</taxon>
        <taxon>Ixodinae</taxon>
        <taxon>Ixodes</taxon>
    </lineage>
</organism>
<feature type="domain" description="F5/8 type C" evidence="2">
    <location>
        <begin position="1538"/>
        <end position="1684"/>
    </location>
</feature>
<keyword evidence="1" id="KW-0732">Signal</keyword>
<dbReference type="PANTHER" id="PTHR24543:SF291">
    <property type="entry name" value="SMOKE ALARM, ISOFORM D"/>
    <property type="match status" value="1"/>
</dbReference>
<dbReference type="CDD" id="cd11304">
    <property type="entry name" value="Cadherin_repeat"/>
    <property type="match status" value="1"/>
</dbReference>